<evidence type="ECO:0000256" key="10">
    <source>
        <dbReference type="ARBA" id="ARBA00023209"/>
    </source>
</evidence>
<dbReference type="GO" id="GO:0005886">
    <property type="term" value="C:plasma membrane"/>
    <property type="evidence" value="ECO:0007669"/>
    <property type="project" value="UniProtKB-SubCell"/>
</dbReference>
<keyword evidence="3" id="KW-0444">Lipid biosynthesis</keyword>
<dbReference type="InterPro" id="IPR001736">
    <property type="entry name" value="PLipase_D/transphosphatidylase"/>
</dbReference>
<evidence type="ECO:0000256" key="6">
    <source>
        <dbReference type="ARBA" id="ARBA00022737"/>
    </source>
</evidence>
<evidence type="ECO:0000256" key="7">
    <source>
        <dbReference type="ARBA" id="ARBA00022989"/>
    </source>
</evidence>
<dbReference type="PANTHER" id="PTHR21248">
    <property type="entry name" value="CARDIOLIPIN SYNTHASE"/>
    <property type="match status" value="1"/>
</dbReference>
<dbReference type="CDD" id="cd09110">
    <property type="entry name" value="PLDc_CLS_1"/>
    <property type="match status" value="1"/>
</dbReference>
<dbReference type="Gene3D" id="3.30.870.10">
    <property type="entry name" value="Endonuclease Chain A"/>
    <property type="match status" value="2"/>
</dbReference>
<dbReference type="Pfam" id="PF13396">
    <property type="entry name" value="PLDc_N"/>
    <property type="match status" value="1"/>
</dbReference>
<evidence type="ECO:0000256" key="3">
    <source>
        <dbReference type="ARBA" id="ARBA00022516"/>
    </source>
</evidence>
<dbReference type="EMBL" id="VSSQ01007756">
    <property type="protein sequence ID" value="MPM36886.1"/>
    <property type="molecule type" value="Genomic_DNA"/>
</dbReference>
<dbReference type="SUPFAM" id="SSF56024">
    <property type="entry name" value="Phospholipase D/nuclease"/>
    <property type="match status" value="2"/>
</dbReference>
<dbReference type="HAMAP" id="MF_01916">
    <property type="entry name" value="Cardiolipin_synth_Cls"/>
    <property type="match status" value="1"/>
</dbReference>
<dbReference type="GO" id="GO:0032049">
    <property type="term" value="P:cardiolipin biosynthetic process"/>
    <property type="evidence" value="ECO:0007669"/>
    <property type="project" value="InterPro"/>
</dbReference>
<dbReference type="NCBIfam" id="TIGR04265">
    <property type="entry name" value="bac_cardiolipin"/>
    <property type="match status" value="1"/>
</dbReference>
<accession>A0A644Z7R2</accession>
<dbReference type="FunFam" id="3.30.870.10:FF:000014">
    <property type="entry name" value="Cardiolipin synthase"/>
    <property type="match status" value="1"/>
</dbReference>
<sequence length="497" mass="56721">MIDLSFFKGSGYEILGTAVYIINFLVILNLIFREKRSIETTVAWILILSTIPALGFILYFSFGRGISKDNMFKIKEAEDKIIKNNILDTHVKLESANKFEPNVANHRDMIYALANSNNAHFTDNNTVDIYPESSEFFDSLLDELKKAKKYINIQFYIFKDDEIGNKILNILLEKAKEGVEVRLLYDAVGSRLFSDKTILKLKKNGVKIGAFFPSFMKIVNFNLNYRNHRKIVVIDGNVGFVGGNNVGDEYLGQDPKFGNWRDTHLRLTGDCVRDLNIRFILDWRYTTKENLELDKYFSDDCCVTMPASSSTSNNVGVQIVSSGPDITELDEIKYGYIKMIQGAKKYVYIQSPYFILDRTLTDTLKIACLSGVDVRIMIPSKPDHPFVYWASCSYAGELLKFGAKVYTYDQGSFLHAKTVVMDDAICSIGTANMDIRSFELNFEVNAFMYSSEVAKKQRLIFENDILNSKEMTLDLYNSRPTNIRMKESISRLLSPVL</sequence>
<keyword evidence="2" id="KW-1003">Cell membrane</keyword>
<name>A0A644Z7R2_9ZZZZ</name>
<dbReference type="CDD" id="cd09112">
    <property type="entry name" value="PLDc_CLS_2"/>
    <property type="match status" value="1"/>
</dbReference>
<feature type="transmembrane region" description="Helical" evidence="12">
    <location>
        <begin position="12"/>
        <end position="32"/>
    </location>
</feature>
<keyword evidence="5 12" id="KW-0812">Transmembrane</keyword>
<dbReference type="EC" id="2.7.8.-" evidence="14"/>
<evidence type="ECO:0000256" key="5">
    <source>
        <dbReference type="ARBA" id="ARBA00022692"/>
    </source>
</evidence>
<keyword evidence="9 12" id="KW-0472">Membrane</keyword>
<dbReference type="PROSITE" id="PS50035">
    <property type="entry name" value="PLD"/>
    <property type="match status" value="2"/>
</dbReference>
<evidence type="ECO:0000256" key="4">
    <source>
        <dbReference type="ARBA" id="ARBA00022679"/>
    </source>
</evidence>
<feature type="transmembrane region" description="Helical" evidence="12">
    <location>
        <begin position="44"/>
        <end position="62"/>
    </location>
</feature>
<evidence type="ECO:0000256" key="12">
    <source>
        <dbReference type="SAM" id="Phobius"/>
    </source>
</evidence>
<evidence type="ECO:0000256" key="9">
    <source>
        <dbReference type="ARBA" id="ARBA00023136"/>
    </source>
</evidence>
<feature type="domain" description="PLD phosphodiesterase" evidence="13">
    <location>
        <begin position="223"/>
        <end position="250"/>
    </location>
</feature>
<keyword evidence="7 12" id="KW-1133">Transmembrane helix</keyword>
<dbReference type="InterPro" id="IPR022924">
    <property type="entry name" value="Cardiolipin_synthase"/>
</dbReference>
<dbReference type="InterPro" id="IPR025202">
    <property type="entry name" value="PLD-like_dom"/>
</dbReference>
<gene>
    <name evidence="14" type="primary">clsA_23</name>
    <name evidence="14" type="ORF">SDC9_83490</name>
</gene>
<dbReference type="SMART" id="SM00155">
    <property type="entry name" value="PLDc"/>
    <property type="match status" value="2"/>
</dbReference>
<reference evidence="14" key="1">
    <citation type="submission" date="2019-08" db="EMBL/GenBank/DDBJ databases">
        <authorList>
            <person name="Kucharzyk K."/>
            <person name="Murdoch R.W."/>
            <person name="Higgins S."/>
            <person name="Loffler F."/>
        </authorList>
    </citation>
    <scope>NUCLEOTIDE SEQUENCE</scope>
</reference>
<keyword evidence="10" id="KW-0594">Phospholipid biosynthesis</keyword>
<keyword evidence="8" id="KW-0443">Lipid metabolism</keyword>
<comment type="subcellular location">
    <subcellularLocation>
        <location evidence="1">Cell membrane</location>
        <topology evidence="1">Multi-pass membrane protein</topology>
    </subcellularLocation>
</comment>
<dbReference type="InterPro" id="IPR027379">
    <property type="entry name" value="CLS_N"/>
</dbReference>
<evidence type="ECO:0000256" key="8">
    <source>
        <dbReference type="ARBA" id="ARBA00023098"/>
    </source>
</evidence>
<dbReference type="GO" id="GO:0008808">
    <property type="term" value="F:cardiolipin synthase activity"/>
    <property type="evidence" value="ECO:0007669"/>
    <property type="project" value="InterPro"/>
</dbReference>
<comment type="caution">
    <text evidence="14">The sequence shown here is derived from an EMBL/GenBank/DDBJ whole genome shotgun (WGS) entry which is preliminary data.</text>
</comment>
<dbReference type="PANTHER" id="PTHR21248:SF22">
    <property type="entry name" value="PHOSPHOLIPASE D"/>
    <property type="match status" value="1"/>
</dbReference>
<keyword evidence="4 14" id="KW-0808">Transferase</keyword>
<dbReference type="Pfam" id="PF13091">
    <property type="entry name" value="PLDc_2"/>
    <property type="match status" value="2"/>
</dbReference>
<keyword evidence="11" id="KW-1208">Phospholipid metabolism</keyword>
<feature type="domain" description="PLD phosphodiesterase" evidence="13">
    <location>
        <begin position="410"/>
        <end position="437"/>
    </location>
</feature>
<organism evidence="14">
    <name type="scientific">bioreactor metagenome</name>
    <dbReference type="NCBI Taxonomy" id="1076179"/>
    <lineage>
        <taxon>unclassified sequences</taxon>
        <taxon>metagenomes</taxon>
        <taxon>ecological metagenomes</taxon>
    </lineage>
</organism>
<dbReference type="InterPro" id="IPR030874">
    <property type="entry name" value="Cardiolipin_synth_Firmi"/>
</dbReference>
<keyword evidence="6" id="KW-0677">Repeat</keyword>
<proteinExistence type="inferred from homology"/>
<dbReference type="AlphaFoldDB" id="A0A644Z7R2"/>
<protein>
    <submittedName>
        <fullName evidence="14">Major cardiolipin synthase ClsA</fullName>
        <ecNumber evidence="14">2.7.8.-</ecNumber>
    </submittedName>
</protein>
<evidence type="ECO:0000256" key="2">
    <source>
        <dbReference type="ARBA" id="ARBA00022475"/>
    </source>
</evidence>
<evidence type="ECO:0000259" key="13">
    <source>
        <dbReference type="PROSITE" id="PS50035"/>
    </source>
</evidence>
<evidence type="ECO:0000256" key="1">
    <source>
        <dbReference type="ARBA" id="ARBA00004651"/>
    </source>
</evidence>
<evidence type="ECO:0000313" key="14">
    <source>
        <dbReference type="EMBL" id="MPM36886.1"/>
    </source>
</evidence>
<evidence type="ECO:0000256" key="11">
    <source>
        <dbReference type="ARBA" id="ARBA00023264"/>
    </source>
</evidence>